<evidence type="ECO:0000256" key="1">
    <source>
        <dbReference type="ARBA" id="ARBA00004947"/>
    </source>
</evidence>
<dbReference type="EMBL" id="NVXX01000011">
    <property type="protein sequence ID" value="PKH22866.1"/>
    <property type="molecule type" value="Genomic_DNA"/>
</dbReference>
<evidence type="ECO:0000259" key="6">
    <source>
        <dbReference type="Pfam" id="PF01370"/>
    </source>
</evidence>
<evidence type="ECO:0000256" key="3">
    <source>
        <dbReference type="ARBA" id="ARBA00018569"/>
    </source>
</evidence>
<evidence type="ECO:0000256" key="4">
    <source>
        <dbReference type="ARBA" id="ARBA00031367"/>
    </source>
</evidence>
<reference evidence="7 8" key="1">
    <citation type="submission" date="2017-08" db="EMBL/GenBank/DDBJ databases">
        <authorList>
            <person name="de Groot N.N."/>
        </authorList>
    </citation>
    <scope>NUCLEOTIDE SEQUENCE [LARGE SCALE GENOMIC DNA]</scope>
    <source>
        <strain evidence="7 8">PfR 37</strain>
    </source>
</reference>
<dbReference type="Proteomes" id="UP000233564">
    <property type="component" value="Unassembled WGS sequence"/>
</dbReference>
<evidence type="ECO:0000256" key="2">
    <source>
        <dbReference type="ARBA" id="ARBA00007637"/>
    </source>
</evidence>
<evidence type="ECO:0000313" key="7">
    <source>
        <dbReference type="EMBL" id="PKH22866.1"/>
    </source>
</evidence>
<dbReference type="RefSeq" id="WP_065952195.1">
    <property type="nucleotide sequence ID" value="NZ_JACYMZ010000007.1"/>
</dbReference>
<sequence>MKILITGGAGYIGSTICLALADAGHHPVILDEQPCPTEKASGTVSYYQGDISDRQLLTQIAKAHPDLSLVVHCAAKIDVAESITQPDTYYENNFSKSVSMVNHLLDLGVNKLILSGTAALYSADNAHRFDEHSNPVPMSPYARSKYFLELALKDISNARDFQFLTFRYFNPIGSDHSFRTGFRGDNKSSLLNSLIQCAASRKPFQINGTDWNTRDGSTVRDFVDVADLAAAHVLAALAFNNNSLSVPLNRFGMPVINLGSERGVTVEEFVLAFMSATKSELVVNRAGRRPGDIIGGYASSKLARELLGWAPSTPLQTSILNSIRWATTLNK</sequence>
<evidence type="ECO:0000313" key="8">
    <source>
        <dbReference type="Proteomes" id="UP000233564"/>
    </source>
</evidence>
<evidence type="ECO:0000256" key="5">
    <source>
        <dbReference type="ARBA" id="ARBA00033067"/>
    </source>
</evidence>
<accession>A0A2N1E923</accession>
<name>A0A2N1E923_PSEFL</name>
<dbReference type="PANTHER" id="PTHR43725">
    <property type="entry name" value="UDP-GLUCOSE 4-EPIMERASE"/>
    <property type="match status" value="1"/>
</dbReference>
<dbReference type="InterPro" id="IPR001509">
    <property type="entry name" value="Epimerase_deHydtase"/>
</dbReference>
<protein>
    <recommendedName>
        <fullName evidence="3">UDP-glucose 4-epimerase</fullName>
    </recommendedName>
    <alternativeName>
        <fullName evidence="5">Galactowaldenase</fullName>
    </alternativeName>
    <alternativeName>
        <fullName evidence="4">UDP-galactose 4-epimerase</fullName>
    </alternativeName>
</protein>
<dbReference type="Gene3D" id="3.40.50.720">
    <property type="entry name" value="NAD(P)-binding Rossmann-like Domain"/>
    <property type="match status" value="1"/>
</dbReference>
<dbReference type="Pfam" id="PF01370">
    <property type="entry name" value="Epimerase"/>
    <property type="match status" value="1"/>
</dbReference>
<dbReference type="Gene3D" id="3.90.25.10">
    <property type="entry name" value="UDP-galactose 4-epimerase, domain 1"/>
    <property type="match status" value="1"/>
</dbReference>
<comment type="similarity">
    <text evidence="2">Belongs to the NAD(P)-dependent epimerase/dehydratase family.</text>
</comment>
<comment type="pathway">
    <text evidence="1">Carbohydrate metabolism; galactose metabolism.</text>
</comment>
<comment type="caution">
    <text evidence="7">The sequence shown here is derived from an EMBL/GenBank/DDBJ whole genome shotgun (WGS) entry which is preliminary data.</text>
</comment>
<organism evidence="7 8">
    <name type="scientific">Pseudomonas fluorescens</name>
    <dbReference type="NCBI Taxonomy" id="294"/>
    <lineage>
        <taxon>Bacteria</taxon>
        <taxon>Pseudomonadati</taxon>
        <taxon>Pseudomonadota</taxon>
        <taxon>Gammaproteobacteria</taxon>
        <taxon>Pseudomonadales</taxon>
        <taxon>Pseudomonadaceae</taxon>
        <taxon>Pseudomonas</taxon>
    </lineage>
</organism>
<dbReference type="AlphaFoldDB" id="A0A2N1E923"/>
<proteinExistence type="inferred from homology"/>
<dbReference type="SUPFAM" id="SSF51735">
    <property type="entry name" value="NAD(P)-binding Rossmann-fold domains"/>
    <property type="match status" value="1"/>
</dbReference>
<gene>
    <name evidence="7" type="ORF">CIB54_08530</name>
</gene>
<dbReference type="InterPro" id="IPR036291">
    <property type="entry name" value="NAD(P)-bd_dom_sf"/>
</dbReference>
<feature type="domain" description="NAD-dependent epimerase/dehydratase" evidence="6">
    <location>
        <begin position="3"/>
        <end position="240"/>
    </location>
</feature>